<accession>A0ABW6ZPB6</accession>
<feature type="compositionally biased region" description="Low complexity" evidence="1">
    <location>
        <begin position="110"/>
        <end position="119"/>
    </location>
</feature>
<feature type="compositionally biased region" description="Pro residues" evidence="1">
    <location>
        <begin position="65"/>
        <end position="74"/>
    </location>
</feature>
<feature type="compositionally biased region" description="Low complexity" evidence="1">
    <location>
        <begin position="78"/>
        <end position="103"/>
    </location>
</feature>
<organism evidence="2 3">
    <name type="scientific">Xanthobacter aminoxidans</name>
    <dbReference type="NCBI Taxonomy" id="186280"/>
    <lineage>
        <taxon>Bacteria</taxon>
        <taxon>Pseudomonadati</taxon>
        <taxon>Pseudomonadota</taxon>
        <taxon>Alphaproteobacteria</taxon>
        <taxon>Hyphomicrobiales</taxon>
        <taxon>Xanthobacteraceae</taxon>
        <taxon>Xanthobacter</taxon>
    </lineage>
</organism>
<name>A0ABW6ZPB6_9HYPH</name>
<dbReference type="Proteomes" id="UP001604043">
    <property type="component" value="Unassembled WGS sequence"/>
</dbReference>
<dbReference type="InterPro" id="IPR019632">
    <property type="entry name" value="DUF2497"/>
</dbReference>
<dbReference type="Pfam" id="PF10691">
    <property type="entry name" value="DUF2497"/>
    <property type="match status" value="1"/>
</dbReference>
<feature type="compositionally biased region" description="Basic and acidic residues" evidence="1">
    <location>
        <begin position="206"/>
        <end position="215"/>
    </location>
</feature>
<feature type="region of interest" description="Disordered" evidence="1">
    <location>
        <begin position="1"/>
        <end position="215"/>
    </location>
</feature>
<protein>
    <submittedName>
        <fullName evidence="2">DUF2497 domain-containing protein</fullName>
    </submittedName>
</protein>
<keyword evidence="3" id="KW-1185">Reference proteome</keyword>
<evidence type="ECO:0000256" key="1">
    <source>
        <dbReference type="SAM" id="MobiDB-lite"/>
    </source>
</evidence>
<proteinExistence type="predicted"/>
<sequence>MAASPKVQEPSMEEILASIRRIMADDEQPAAHAEAAPRRGENPPSGDGRPRRPPEPRVVAQRQAPPEPPPIPRRPAPRDATPVAGAYAAAPRPASRPAAPVRPAGERPAADAPARQQRPWLDEQDEAVFAEAAAALRQARHEPPPVSQRAEPRPVQQPTYPDRPVEEMEDRQEPAAAQPQPRPLRPQPASSAFEDHRPAQPAGDGHPAESVRRRDLLSANADAAVMAAFRNLGDVLLPQKERTVEDLVKEILRPMLKDWLDANLPTIVEDLVRAEIERVARRQR</sequence>
<evidence type="ECO:0000313" key="2">
    <source>
        <dbReference type="EMBL" id="MFG1254745.1"/>
    </source>
</evidence>
<comment type="caution">
    <text evidence="2">The sequence shown here is derived from an EMBL/GenBank/DDBJ whole genome shotgun (WGS) entry which is preliminary data.</text>
</comment>
<dbReference type="EMBL" id="JBAFUR010000007">
    <property type="protein sequence ID" value="MFG1254745.1"/>
    <property type="molecule type" value="Genomic_DNA"/>
</dbReference>
<evidence type="ECO:0000313" key="3">
    <source>
        <dbReference type="Proteomes" id="UP001604043"/>
    </source>
</evidence>
<dbReference type="RefSeq" id="WP_394008805.1">
    <property type="nucleotide sequence ID" value="NZ_JBAFUR010000007.1"/>
</dbReference>
<reference evidence="2 3" key="1">
    <citation type="submission" date="2024-02" db="EMBL/GenBank/DDBJ databases">
        <title>Expansion and revision of Xanthobacter and proposal of Roseixanthobacter gen. nov.</title>
        <authorList>
            <person name="Soltysiak M.P.M."/>
            <person name="Jalihal A."/>
            <person name="Ory A."/>
            <person name="Chrisophersen C."/>
            <person name="Lee A.D."/>
            <person name="Boulton J."/>
            <person name="Springer M."/>
        </authorList>
    </citation>
    <scope>NUCLEOTIDE SEQUENCE [LARGE SCALE GENOMIC DNA]</scope>
    <source>
        <strain evidence="2 3">CB5</strain>
    </source>
</reference>
<gene>
    <name evidence="2" type="ORF">V5F30_21205</name>
</gene>